<feature type="domain" description="DUF4136" evidence="1">
    <location>
        <begin position="47"/>
        <end position="205"/>
    </location>
</feature>
<evidence type="ECO:0000313" key="2">
    <source>
        <dbReference type="EMBL" id="WDD96695.1"/>
    </source>
</evidence>
<dbReference type="PROSITE" id="PS51257">
    <property type="entry name" value="PROKAR_LIPOPROTEIN"/>
    <property type="match status" value="1"/>
</dbReference>
<name>A0AAE9YHQ6_9GAMM</name>
<proteinExistence type="predicted"/>
<dbReference type="Pfam" id="PF13590">
    <property type="entry name" value="DUF4136"/>
    <property type="match status" value="1"/>
</dbReference>
<dbReference type="RefSeq" id="WP_053043270.1">
    <property type="nucleotide sequence ID" value="NZ_CP059735.1"/>
</dbReference>
<dbReference type="InterPro" id="IPR025411">
    <property type="entry name" value="DUF4136"/>
</dbReference>
<reference evidence="2 3" key="2">
    <citation type="journal article" date="2022" name="Mar. Drugs">
        <title>Bioassay-Guided Fractionation Leads to the Detection of Cholic Acid Generated by the Rare Thalassomonas sp.</title>
        <authorList>
            <person name="Pheiffer F."/>
            <person name="Schneider Y.K."/>
            <person name="Hansen E.H."/>
            <person name="Andersen J.H."/>
            <person name="Isaksson J."/>
            <person name="Busche T."/>
            <person name="R C."/>
            <person name="Kalinowski J."/>
            <person name="Zyl L.V."/>
            <person name="Trindade M."/>
        </authorList>
    </citation>
    <scope>NUCLEOTIDE SEQUENCE [LARGE SCALE GENOMIC DNA]</scope>
    <source>
        <strain evidence="2 3">A5K-106</strain>
    </source>
</reference>
<gene>
    <name evidence="2" type="ORF">SG35_015050</name>
</gene>
<dbReference type="Proteomes" id="UP000032568">
    <property type="component" value="Chromosome"/>
</dbReference>
<dbReference type="KEGG" id="tact:SG35_015050"/>
<reference evidence="2 3" key="1">
    <citation type="journal article" date="2015" name="Genome Announc.">
        <title>Draft Genome Sequences of Marine Isolates of Thalassomonas viridans and Thalassomonas actiniarum.</title>
        <authorList>
            <person name="Olonade I."/>
            <person name="van Zyl L.J."/>
            <person name="Trindade M."/>
        </authorList>
    </citation>
    <scope>NUCLEOTIDE SEQUENCE [LARGE SCALE GENOMIC DNA]</scope>
    <source>
        <strain evidence="2 3">A5K-106</strain>
    </source>
</reference>
<dbReference type="EMBL" id="CP059735">
    <property type="protein sequence ID" value="WDD96695.1"/>
    <property type="molecule type" value="Genomic_DNA"/>
</dbReference>
<evidence type="ECO:0000313" key="3">
    <source>
        <dbReference type="Proteomes" id="UP000032568"/>
    </source>
</evidence>
<dbReference type="AlphaFoldDB" id="A0AAE9YHQ6"/>
<keyword evidence="3" id="KW-1185">Reference proteome</keyword>
<accession>A0AAE9YHQ6</accession>
<organism evidence="2 3">
    <name type="scientific">Thalassomonas actiniarum</name>
    <dbReference type="NCBI Taxonomy" id="485447"/>
    <lineage>
        <taxon>Bacteria</taxon>
        <taxon>Pseudomonadati</taxon>
        <taxon>Pseudomonadota</taxon>
        <taxon>Gammaproteobacteria</taxon>
        <taxon>Alteromonadales</taxon>
        <taxon>Colwelliaceae</taxon>
        <taxon>Thalassomonas</taxon>
    </lineage>
</organism>
<protein>
    <submittedName>
        <fullName evidence="2">DUF4136 domain-containing protein</fullName>
    </submittedName>
</protein>
<evidence type="ECO:0000259" key="1">
    <source>
        <dbReference type="Pfam" id="PF13590"/>
    </source>
</evidence>
<sequence>MNTFTSKIGLLAINKRSWLTQSLSVISCLLLTACSTSPKFTIKHELNPAISTSGYKTFSWLTKDRLLVPSPELSPITQLKISQAIEDELIRKGYTHIADGERADFTVSFTVGSRDKIKVTSYPVSYHGFGWGRGFYGGYRHAGSVITNQNEIRSYTQGHLAIDIYDVKSKQPVWHGWASKRLSKQDAKDRDLLIKQVVAQLLLSFNSG</sequence>
<dbReference type="Gene3D" id="3.30.160.670">
    <property type="match status" value="1"/>
</dbReference>